<proteinExistence type="inferred from homology"/>
<gene>
    <name evidence="9" type="ORF">E5A74_09110</name>
</gene>
<keyword evidence="4 7" id="KW-0326">Glycosidase</keyword>
<evidence type="ECO:0000256" key="5">
    <source>
        <dbReference type="PIRSR" id="PIRSR606710-1"/>
    </source>
</evidence>
<evidence type="ECO:0000313" key="10">
    <source>
        <dbReference type="Proteomes" id="UP000309848"/>
    </source>
</evidence>
<accession>A0A4S1WKQ4</accession>
<dbReference type="EMBL" id="SRXU01000003">
    <property type="protein sequence ID" value="TGX43313.1"/>
    <property type="molecule type" value="Genomic_DNA"/>
</dbReference>
<dbReference type="Gene3D" id="2.115.10.20">
    <property type="entry name" value="Glycosyl hydrolase domain, family 43"/>
    <property type="match status" value="1"/>
</dbReference>
<keyword evidence="3 7" id="KW-0378">Hydrolase</keyword>
<dbReference type="InterPro" id="IPR050727">
    <property type="entry name" value="GH43_arabinanases"/>
</dbReference>
<dbReference type="PANTHER" id="PTHR43301:SF3">
    <property type="entry name" value="ARABINAN ENDO-1,5-ALPHA-L-ARABINOSIDASE A-RELATED"/>
    <property type="match status" value="1"/>
</dbReference>
<keyword evidence="10" id="KW-1185">Reference proteome</keyword>
<dbReference type="InterPro" id="IPR006710">
    <property type="entry name" value="Glyco_hydro_43"/>
</dbReference>
<feature type="site" description="Important for catalytic activity, responsible for pKa modulation of the active site Glu and correct orientation of both the proton donor and substrate" evidence="6">
    <location>
        <position position="203"/>
    </location>
</feature>
<evidence type="ECO:0000256" key="7">
    <source>
        <dbReference type="RuleBase" id="RU361187"/>
    </source>
</evidence>
<comment type="caution">
    <text evidence="9">The sequence shown here is derived from an EMBL/GenBank/DDBJ whole genome shotgun (WGS) entry which is preliminary data.</text>
</comment>
<dbReference type="GO" id="GO:0004553">
    <property type="term" value="F:hydrolase activity, hydrolyzing O-glycosyl compounds"/>
    <property type="evidence" value="ECO:0007669"/>
    <property type="project" value="InterPro"/>
</dbReference>
<sequence length="374" mass="40207">MRAGPTPTISARRSSGAPSRSGCVIRSTDKRGGSAIRISRLGLLIPALLAGTAGEQAPAQTTSSAPVSLNTRLAGDIAPVHDPAIIRRGDTFYLFTTTSQDRDGKGLIHIRTSKDLVTWTHAPAVFAALPAWTKDAVPGARGIWAPDVSFSHGEYRVYYSVSTFGKNRSAIGLVTTPSLENPVWTDKGLVIASGSSDAFNAIDPNAFEDGEGRQWLAFGSFWSGLKLIRLDPKTGLRSAEDGKVHAIAGRSSPGAIEAPFVIRRGGFYYLFASFDFCCRGAASTYYTVVGRSKDPKGPYLDRKGKKMTDGGGFLVLHADLDPAKRFVGPGHIAILREPKQDYIVYHAYDTQARGVPTLRIQPLGWTDDGWPVAL</sequence>
<name>A0A4S1WKQ4_9SPHN</name>
<reference evidence="9 10" key="1">
    <citation type="submission" date="2019-04" db="EMBL/GenBank/DDBJ databases">
        <title>Sphingomonas psychrotolerans sp. nov., isolated from soil in the Tianshan Mountains, Xinjiang, China.</title>
        <authorList>
            <person name="Luo Y."/>
            <person name="Sheng H."/>
        </authorList>
    </citation>
    <scope>NUCLEOTIDE SEQUENCE [LARGE SCALE GENOMIC DNA]</scope>
    <source>
        <strain evidence="9 10">KIS18-15</strain>
    </source>
</reference>
<feature type="active site" description="Proton donor" evidence="5">
    <location>
        <position position="257"/>
    </location>
</feature>
<dbReference type="GO" id="GO:0005975">
    <property type="term" value="P:carbohydrate metabolic process"/>
    <property type="evidence" value="ECO:0007669"/>
    <property type="project" value="InterPro"/>
</dbReference>
<dbReference type="Proteomes" id="UP000309848">
    <property type="component" value="Unassembled WGS sequence"/>
</dbReference>
<feature type="region of interest" description="Disordered" evidence="8">
    <location>
        <begin position="1"/>
        <end position="28"/>
    </location>
</feature>
<evidence type="ECO:0000256" key="2">
    <source>
        <dbReference type="ARBA" id="ARBA00009865"/>
    </source>
</evidence>
<dbReference type="CDD" id="cd08998">
    <property type="entry name" value="GH43_Arb43a-like"/>
    <property type="match status" value="1"/>
</dbReference>
<evidence type="ECO:0000256" key="1">
    <source>
        <dbReference type="ARBA" id="ARBA00004834"/>
    </source>
</evidence>
<dbReference type="SUPFAM" id="SSF75005">
    <property type="entry name" value="Arabinanase/levansucrase/invertase"/>
    <property type="match status" value="1"/>
</dbReference>
<dbReference type="Pfam" id="PF04616">
    <property type="entry name" value="Glyco_hydro_43"/>
    <property type="match status" value="1"/>
</dbReference>
<dbReference type="PANTHER" id="PTHR43301">
    <property type="entry name" value="ARABINAN ENDO-1,5-ALPHA-L-ARABINOSIDASE"/>
    <property type="match status" value="1"/>
</dbReference>
<dbReference type="AlphaFoldDB" id="A0A4S1WKQ4"/>
<evidence type="ECO:0000256" key="6">
    <source>
        <dbReference type="PIRSR" id="PIRSR606710-2"/>
    </source>
</evidence>
<evidence type="ECO:0000256" key="3">
    <source>
        <dbReference type="ARBA" id="ARBA00022801"/>
    </source>
</evidence>
<dbReference type="OrthoDB" id="9801455at2"/>
<organism evidence="9 10">
    <name type="scientific">Sphingomonas naasensis</name>
    <dbReference type="NCBI Taxonomy" id="1344951"/>
    <lineage>
        <taxon>Bacteria</taxon>
        <taxon>Pseudomonadati</taxon>
        <taxon>Pseudomonadota</taxon>
        <taxon>Alphaproteobacteria</taxon>
        <taxon>Sphingomonadales</taxon>
        <taxon>Sphingomonadaceae</taxon>
        <taxon>Sphingomonas</taxon>
    </lineage>
</organism>
<dbReference type="InterPro" id="IPR023296">
    <property type="entry name" value="Glyco_hydro_beta-prop_sf"/>
</dbReference>
<feature type="compositionally biased region" description="Low complexity" evidence="8">
    <location>
        <begin position="10"/>
        <end position="22"/>
    </location>
</feature>
<comment type="similarity">
    <text evidence="2 7">Belongs to the glycosyl hydrolase 43 family.</text>
</comment>
<feature type="active site" description="Proton acceptor" evidence="5">
    <location>
        <position position="82"/>
    </location>
</feature>
<comment type="pathway">
    <text evidence="1">Glycan metabolism; L-arabinan degradation.</text>
</comment>
<protein>
    <submittedName>
        <fullName evidence="9">Arabinan endo-1,5-alpha-L-arabinosidase</fullName>
    </submittedName>
</protein>
<evidence type="ECO:0000256" key="8">
    <source>
        <dbReference type="SAM" id="MobiDB-lite"/>
    </source>
</evidence>
<evidence type="ECO:0000256" key="4">
    <source>
        <dbReference type="ARBA" id="ARBA00023295"/>
    </source>
</evidence>
<evidence type="ECO:0000313" key="9">
    <source>
        <dbReference type="EMBL" id="TGX43313.1"/>
    </source>
</evidence>